<sequence>MVPIPLGMAPWVVMLPTALLLLTTLATTPSSATAAPLEAPVQKEKGADAIVVPLVSYNSDLGITYGGVAGAYLYSPGYVPYRHAIAIQAMFTSRGQQNHYLRYDGPRLIGPMRLELRLEYRRELLSPFYGAGNVSAQDFRGNENQERFNYKKGSPGAWMRLRGRPLGESHPLQAYVGYAWRYTEVSPFEASVLSELKPVGIEGGPTGQVSAGVMWDTRDNESDPVRGGVEELSVRVSGSATGSRYQYGGVTLSEKRFWQFGSRVVLAQRLTLDALFGEVPFFEWVNTGGVSVSEGIGGMSSVRGIERNRFAGNVKAFSNTELRVRAFDFHLFGAPVYTGGVAFVDVGRVWHPDVADGPWWMVHPGVGAGLRVARRAAVVRFDWAMSPETLRHRVYINFGHMF</sequence>
<dbReference type="NCBIfam" id="NF047779">
    <property type="entry name" value="Omp85_fam"/>
    <property type="match status" value="1"/>
</dbReference>
<evidence type="ECO:0000313" key="6">
    <source>
        <dbReference type="Proteomes" id="UP000217257"/>
    </source>
</evidence>
<evidence type="ECO:0000256" key="2">
    <source>
        <dbReference type="ARBA" id="ARBA00023136"/>
    </source>
</evidence>
<proteinExistence type="predicted"/>
<name>A0A250JCY1_9BACT</name>
<gene>
    <name evidence="5" type="ORF">CYFUS_006843</name>
</gene>
<dbReference type="EMBL" id="CP022098">
    <property type="protein sequence ID" value="ATB41377.1"/>
    <property type="molecule type" value="Genomic_DNA"/>
</dbReference>
<accession>A0A250JCY1</accession>
<protein>
    <recommendedName>
        <fullName evidence="4">Bacterial surface antigen (D15) domain-containing protein</fullName>
    </recommendedName>
</protein>
<comment type="subcellular location">
    <subcellularLocation>
        <location evidence="1">Membrane</location>
    </subcellularLocation>
</comment>
<organism evidence="5 6">
    <name type="scientific">Cystobacter fuscus</name>
    <dbReference type="NCBI Taxonomy" id="43"/>
    <lineage>
        <taxon>Bacteria</taxon>
        <taxon>Pseudomonadati</taxon>
        <taxon>Myxococcota</taxon>
        <taxon>Myxococcia</taxon>
        <taxon>Myxococcales</taxon>
        <taxon>Cystobacterineae</taxon>
        <taxon>Archangiaceae</taxon>
        <taxon>Cystobacter</taxon>
    </lineage>
</organism>
<feature type="signal peptide" evidence="3">
    <location>
        <begin position="1"/>
        <end position="34"/>
    </location>
</feature>
<dbReference type="Proteomes" id="UP000217257">
    <property type="component" value="Chromosome"/>
</dbReference>
<feature type="chain" id="PRO_5013123494" description="Bacterial surface antigen (D15) domain-containing protein" evidence="3">
    <location>
        <begin position="35"/>
        <end position="402"/>
    </location>
</feature>
<dbReference type="AlphaFoldDB" id="A0A250JCY1"/>
<dbReference type="KEGG" id="cfus:CYFUS_006843"/>
<evidence type="ECO:0000256" key="3">
    <source>
        <dbReference type="SAM" id="SignalP"/>
    </source>
</evidence>
<feature type="domain" description="Bacterial surface antigen (D15)" evidence="4">
    <location>
        <begin position="132"/>
        <end position="386"/>
    </location>
</feature>
<keyword evidence="2" id="KW-0472">Membrane</keyword>
<evidence type="ECO:0000256" key="1">
    <source>
        <dbReference type="ARBA" id="ARBA00004370"/>
    </source>
</evidence>
<evidence type="ECO:0000313" key="5">
    <source>
        <dbReference type="EMBL" id="ATB41377.1"/>
    </source>
</evidence>
<keyword evidence="3" id="KW-0732">Signal</keyword>
<dbReference type="Pfam" id="PF01103">
    <property type="entry name" value="Omp85"/>
    <property type="match status" value="1"/>
</dbReference>
<dbReference type="InterPro" id="IPR000184">
    <property type="entry name" value="Bac_surfAg_D15"/>
</dbReference>
<reference evidence="5 6" key="1">
    <citation type="submission" date="2017-06" db="EMBL/GenBank/DDBJ databases">
        <title>Sequencing and comparative analysis of myxobacterial genomes.</title>
        <authorList>
            <person name="Rupp O."/>
            <person name="Goesmann A."/>
            <person name="Sogaard-Andersen L."/>
        </authorList>
    </citation>
    <scope>NUCLEOTIDE SEQUENCE [LARGE SCALE GENOMIC DNA]</scope>
    <source>
        <strain evidence="5 6">DSM 52655</strain>
    </source>
</reference>
<dbReference type="GO" id="GO:0019867">
    <property type="term" value="C:outer membrane"/>
    <property type="evidence" value="ECO:0007669"/>
    <property type="project" value="InterPro"/>
</dbReference>
<evidence type="ECO:0000259" key="4">
    <source>
        <dbReference type="Pfam" id="PF01103"/>
    </source>
</evidence>
<dbReference type="Gene3D" id="2.40.160.50">
    <property type="entry name" value="membrane protein fhac: a member of the omp85/tpsb transporter family"/>
    <property type="match status" value="1"/>
</dbReference>